<accession>A0A0N5AQ87</accession>
<proteinExistence type="predicted"/>
<dbReference type="WBParaSite" id="SMUV_0000684001-mRNA-1">
    <property type="protein sequence ID" value="SMUV_0000684001-mRNA-1"/>
    <property type="gene ID" value="SMUV_0000684001"/>
</dbReference>
<dbReference type="AlphaFoldDB" id="A0A0N5AQ87"/>
<sequence>MEEGRKNWCWKKGRMQEELLDYDVMDRFEILCEVVNGAMSGRRRAARHLRFECILQPSVCIDFDEGTLQFNDDD</sequence>
<protein>
    <submittedName>
        <fullName evidence="2">Uncharacterized protein</fullName>
    </submittedName>
</protein>
<evidence type="ECO:0000313" key="2">
    <source>
        <dbReference type="WBParaSite" id="SMUV_0000684001-mRNA-1"/>
    </source>
</evidence>
<name>A0A0N5AQ87_9BILA</name>
<dbReference type="Proteomes" id="UP000046393">
    <property type="component" value="Unplaced"/>
</dbReference>
<keyword evidence="1" id="KW-1185">Reference proteome</keyword>
<organism evidence="1 2">
    <name type="scientific">Syphacia muris</name>
    <dbReference type="NCBI Taxonomy" id="451379"/>
    <lineage>
        <taxon>Eukaryota</taxon>
        <taxon>Metazoa</taxon>
        <taxon>Ecdysozoa</taxon>
        <taxon>Nematoda</taxon>
        <taxon>Chromadorea</taxon>
        <taxon>Rhabditida</taxon>
        <taxon>Spirurina</taxon>
        <taxon>Oxyuridomorpha</taxon>
        <taxon>Oxyuroidea</taxon>
        <taxon>Oxyuridae</taxon>
        <taxon>Syphacia</taxon>
    </lineage>
</organism>
<evidence type="ECO:0000313" key="1">
    <source>
        <dbReference type="Proteomes" id="UP000046393"/>
    </source>
</evidence>
<reference evidence="2" key="1">
    <citation type="submission" date="2017-02" db="UniProtKB">
        <authorList>
            <consortium name="WormBaseParasite"/>
        </authorList>
    </citation>
    <scope>IDENTIFICATION</scope>
</reference>